<comment type="cofactor">
    <cofactor evidence="1 8">
        <name>heme</name>
        <dbReference type="ChEBI" id="CHEBI:30413"/>
    </cofactor>
</comment>
<evidence type="ECO:0000313" key="9">
    <source>
        <dbReference type="EMBL" id="KPQ36449.1"/>
    </source>
</evidence>
<keyword evidence="4 8" id="KW-0479">Metal-binding</keyword>
<dbReference type="PATRIC" id="fig|1666911.3.peg.5162"/>
<dbReference type="InterPro" id="IPR036396">
    <property type="entry name" value="Cyt_P450_sf"/>
</dbReference>
<sequence length="443" mass="50736">MVKIPSDRSLDSTVGLLRHGYQFISKKCDQLQTDIFETRLMFEKTICMRGVEAAKVFYDTDKFTRKNSAPKRIQKTLFGQGGVQGLDDKAHRHRKQMFMTLMSPARIDDLVTLTRQQWRNYAQRWTQADRIVLFTEAREVLCRAVCEWAGVPLPEAEVKLRTLQLAAMIDSSGAIGPKHWQGRLARQQAESWIKDLIESVRAGQLTASANRPSNSALLVIAEHKNLDGTLLDPQIAAVELINVLRPTLAIGRYITFAALALHEHPEIAQRIKANSLHADSPSVEWFVQEVRRFYPFFPFAAARVKQSFNWQGYTFPQGERVLLDLYGTNHDARLWENPNTFWPERFRQWDEGRFNLIPQGGGDFYLNHRCPGEWITIALMKTTVEFLTQEITYRVPEQNLTVDLSDLPALPKSRFVMSQVKSQAEGQVESQFEGQVENQIAQT</sequence>
<dbReference type="InterPro" id="IPR002401">
    <property type="entry name" value="Cyt_P450_E_grp-I"/>
</dbReference>
<evidence type="ECO:0000256" key="3">
    <source>
        <dbReference type="ARBA" id="ARBA00022617"/>
    </source>
</evidence>
<evidence type="ECO:0000256" key="8">
    <source>
        <dbReference type="PIRSR" id="PIRSR602401-1"/>
    </source>
</evidence>
<comment type="similarity">
    <text evidence="2">Belongs to the cytochrome P450 family.</text>
</comment>
<dbReference type="GO" id="GO:0020037">
    <property type="term" value="F:heme binding"/>
    <property type="evidence" value="ECO:0007669"/>
    <property type="project" value="InterPro"/>
</dbReference>
<keyword evidence="7" id="KW-0503">Monooxygenase</keyword>
<reference evidence="9 10" key="1">
    <citation type="submission" date="2015-09" db="EMBL/GenBank/DDBJ databases">
        <title>Identification and resolution of microdiversity through metagenomic sequencing of parallel consortia.</title>
        <authorList>
            <person name="Nelson W.C."/>
            <person name="Romine M.F."/>
            <person name="Lindemann S.R."/>
        </authorList>
    </citation>
    <scope>NUCLEOTIDE SEQUENCE [LARGE SCALE GENOMIC DNA]</scope>
    <source>
        <strain evidence="9">Ana</strain>
    </source>
</reference>
<organism evidence="9 10">
    <name type="scientific">Phormidesmis priestleyi Ana</name>
    <dbReference type="NCBI Taxonomy" id="1666911"/>
    <lineage>
        <taxon>Bacteria</taxon>
        <taxon>Bacillati</taxon>
        <taxon>Cyanobacteriota</taxon>
        <taxon>Cyanophyceae</taxon>
        <taxon>Leptolyngbyales</taxon>
        <taxon>Leptolyngbyaceae</taxon>
        <taxon>Phormidesmis</taxon>
    </lineage>
</organism>
<evidence type="ECO:0000256" key="1">
    <source>
        <dbReference type="ARBA" id="ARBA00001971"/>
    </source>
</evidence>
<keyword evidence="9" id="KW-0575">Peroxidase</keyword>
<keyword evidence="5 9" id="KW-0560">Oxidoreductase</keyword>
<proteinExistence type="inferred from homology"/>
<dbReference type="GO" id="GO:0004601">
    <property type="term" value="F:peroxidase activity"/>
    <property type="evidence" value="ECO:0007669"/>
    <property type="project" value="UniProtKB-KW"/>
</dbReference>
<dbReference type="AlphaFoldDB" id="A0A0P7Z0D5"/>
<dbReference type="Proteomes" id="UP000050465">
    <property type="component" value="Unassembled WGS sequence"/>
</dbReference>
<name>A0A0P7Z0D5_9CYAN</name>
<dbReference type="EC" id="1.11.2.4" evidence="9"/>
<evidence type="ECO:0000256" key="6">
    <source>
        <dbReference type="ARBA" id="ARBA00023004"/>
    </source>
</evidence>
<dbReference type="GO" id="GO:0004497">
    <property type="term" value="F:monooxygenase activity"/>
    <property type="evidence" value="ECO:0007669"/>
    <property type="project" value="UniProtKB-KW"/>
</dbReference>
<dbReference type="GO" id="GO:0005506">
    <property type="term" value="F:iron ion binding"/>
    <property type="evidence" value="ECO:0007669"/>
    <property type="project" value="InterPro"/>
</dbReference>
<protein>
    <submittedName>
        <fullName evidence="9">Fatty-acid peroxygenase</fullName>
        <ecNumber evidence="9">1.11.2.4</ecNumber>
    </submittedName>
</protein>
<evidence type="ECO:0000256" key="2">
    <source>
        <dbReference type="ARBA" id="ARBA00010617"/>
    </source>
</evidence>
<dbReference type="PRINTS" id="PR00463">
    <property type="entry name" value="EP450I"/>
</dbReference>
<dbReference type="CDD" id="cd11067">
    <property type="entry name" value="CYP152"/>
    <property type="match status" value="1"/>
</dbReference>
<dbReference type="GO" id="GO:0016125">
    <property type="term" value="P:sterol metabolic process"/>
    <property type="evidence" value="ECO:0007669"/>
    <property type="project" value="TreeGrafter"/>
</dbReference>
<evidence type="ECO:0000256" key="5">
    <source>
        <dbReference type="ARBA" id="ARBA00023002"/>
    </source>
</evidence>
<gene>
    <name evidence="9" type="ORF">HLUCCA11_06190</name>
</gene>
<comment type="caution">
    <text evidence="9">The sequence shown here is derived from an EMBL/GenBank/DDBJ whole genome shotgun (WGS) entry which is preliminary data.</text>
</comment>
<keyword evidence="6 8" id="KW-0408">Iron</keyword>
<evidence type="ECO:0000256" key="7">
    <source>
        <dbReference type="ARBA" id="ARBA00023033"/>
    </source>
</evidence>
<dbReference type="SUPFAM" id="SSF48264">
    <property type="entry name" value="Cytochrome P450"/>
    <property type="match status" value="1"/>
</dbReference>
<dbReference type="EMBL" id="LJZR01000006">
    <property type="protein sequence ID" value="KPQ36449.1"/>
    <property type="molecule type" value="Genomic_DNA"/>
</dbReference>
<dbReference type="Gene3D" id="1.10.630.10">
    <property type="entry name" value="Cytochrome P450"/>
    <property type="match status" value="1"/>
</dbReference>
<keyword evidence="3 8" id="KW-0349">Heme</keyword>
<evidence type="ECO:0000256" key="4">
    <source>
        <dbReference type="ARBA" id="ARBA00022723"/>
    </source>
</evidence>
<dbReference type="InterPro" id="IPR001128">
    <property type="entry name" value="Cyt_P450"/>
</dbReference>
<dbReference type="PANTHER" id="PTHR24286">
    <property type="entry name" value="CYTOCHROME P450 26"/>
    <property type="match status" value="1"/>
</dbReference>
<dbReference type="Pfam" id="PF00067">
    <property type="entry name" value="p450"/>
    <property type="match status" value="1"/>
</dbReference>
<feature type="binding site" description="axial binding residue" evidence="8">
    <location>
        <position position="370"/>
    </location>
    <ligand>
        <name>heme</name>
        <dbReference type="ChEBI" id="CHEBI:30413"/>
    </ligand>
    <ligandPart>
        <name>Fe</name>
        <dbReference type="ChEBI" id="CHEBI:18248"/>
    </ligandPart>
</feature>
<dbReference type="GO" id="GO:0016705">
    <property type="term" value="F:oxidoreductase activity, acting on paired donors, with incorporation or reduction of molecular oxygen"/>
    <property type="evidence" value="ECO:0007669"/>
    <property type="project" value="InterPro"/>
</dbReference>
<dbReference type="STRING" id="1666911.HLUCCA11_06190"/>
<dbReference type="PANTHER" id="PTHR24286:SF24">
    <property type="entry name" value="LANOSTEROL 14-ALPHA DEMETHYLASE"/>
    <property type="match status" value="1"/>
</dbReference>
<accession>A0A0P7Z0D5</accession>
<evidence type="ECO:0000313" key="10">
    <source>
        <dbReference type="Proteomes" id="UP000050465"/>
    </source>
</evidence>